<feature type="domain" description="Putative Se/S carrier protein-like" evidence="1">
    <location>
        <begin position="3"/>
        <end position="51"/>
    </location>
</feature>
<evidence type="ECO:0000313" key="2">
    <source>
        <dbReference type="EMBL" id="EOR24302.1"/>
    </source>
</evidence>
<keyword evidence="3" id="KW-1185">Reference proteome</keyword>
<reference evidence="2 3" key="1">
    <citation type="submission" date="2013-03" db="EMBL/GenBank/DDBJ databases">
        <title>Whole genome shotgun sequencing of Clostridium sartagoforme AAU1.</title>
        <authorList>
            <person name="Joshi C.G."/>
            <person name="Duggirala S.M."/>
            <person name="Nathani N.M."/>
            <person name="Bhatt V.D."/>
            <person name="Patel A.K."/>
            <person name="Pandya P.R."/>
            <person name="KaPatel J.A."/>
        </authorList>
    </citation>
    <scope>NUCLEOTIDE SEQUENCE [LARGE SCALE GENOMIC DNA]</scope>
    <source>
        <strain evidence="2 3">AAU1</strain>
    </source>
</reference>
<accession>R9C4S6</accession>
<dbReference type="AlphaFoldDB" id="R9C4S6"/>
<proteinExistence type="predicted"/>
<comment type="caution">
    <text evidence="2">The sequence shown here is derived from an EMBL/GenBank/DDBJ whole genome shotgun (WGS) entry which is preliminary data.</text>
</comment>
<organism evidence="2 3">
    <name type="scientific">Clostridium sartagoforme AAU1</name>
    <dbReference type="NCBI Taxonomy" id="1202534"/>
    <lineage>
        <taxon>Bacteria</taxon>
        <taxon>Bacillati</taxon>
        <taxon>Bacillota</taxon>
        <taxon>Clostridia</taxon>
        <taxon>Eubacteriales</taxon>
        <taxon>Clostridiaceae</taxon>
        <taxon>Clostridium</taxon>
    </lineage>
</organism>
<evidence type="ECO:0000259" key="1">
    <source>
        <dbReference type="Pfam" id="PF11823"/>
    </source>
</evidence>
<protein>
    <recommendedName>
        <fullName evidence="1">Putative Se/S carrier protein-like domain-containing protein</fullName>
    </recommendedName>
</protein>
<dbReference type="EMBL" id="ASRV01000152">
    <property type="protein sequence ID" value="EOR24302.1"/>
    <property type="molecule type" value="Genomic_DNA"/>
</dbReference>
<gene>
    <name evidence="2" type="ORF">A500_13131</name>
</gene>
<name>R9C4S6_9CLOT</name>
<evidence type="ECO:0000313" key="3">
    <source>
        <dbReference type="Proteomes" id="UP000013988"/>
    </source>
</evidence>
<dbReference type="Pfam" id="PF11823">
    <property type="entry name" value="Se_S_carrier"/>
    <property type="match status" value="1"/>
</dbReference>
<dbReference type="InterPro" id="IPR021778">
    <property type="entry name" value="Se/S_carrier-like"/>
</dbReference>
<dbReference type="PATRIC" id="fig|1202534.3.peg.2603"/>
<dbReference type="Proteomes" id="UP000013988">
    <property type="component" value="Unassembled WGS sequence"/>
</dbReference>
<sequence length="52" mass="5974">MNYYIIVFKNTLDAMTAEKILKQEGMIFKMMPTPTAITQSCGICIRIEEKNT</sequence>